<dbReference type="Pfam" id="PF13646">
    <property type="entry name" value="HEAT_2"/>
    <property type="match status" value="2"/>
</dbReference>
<dbReference type="NCBIfam" id="NF045915">
    <property type="entry name" value="PhycobilmeDegNblB"/>
    <property type="match status" value="1"/>
</dbReference>
<comment type="caution">
    <text evidence="3">The sequence shown here is derived from an EMBL/GenBank/DDBJ whole genome shotgun (WGS) entry which is preliminary data.</text>
</comment>
<keyword evidence="2" id="KW-0605">Phycobilisome</keyword>
<gene>
    <name evidence="3" type="ORF">GGC33_15635</name>
</gene>
<sequence>MTITPESVKQLLYSDNFGDRIKGINELKKLGSAIAFSLIQPILKDENVRVRYAAVSQLDSIGDANREESLELLLDTLYNDPEADVRAAAADAIAGLKLQEAFPDLKKVYQETNDWLIQFSIIAALGELGHPEGFDILSEALAGDNSLLQTTAISALGELGDKRAIDLLLPFVNNEDWQIRHRLAQALGKLGGDKAQEILQKLSQDELDIVAQEAKTYLV</sequence>
<dbReference type="InterPro" id="IPR011989">
    <property type="entry name" value="ARM-like"/>
</dbReference>
<dbReference type="AlphaFoldDB" id="A0A844GW18"/>
<dbReference type="EMBL" id="WMIA01000026">
    <property type="protein sequence ID" value="MTF40350.1"/>
    <property type="molecule type" value="Genomic_DNA"/>
</dbReference>
<organism evidence="3 4">
    <name type="scientific">Cyanobacterium aponinum 0216</name>
    <dbReference type="NCBI Taxonomy" id="2676140"/>
    <lineage>
        <taxon>Bacteria</taxon>
        <taxon>Bacillati</taxon>
        <taxon>Cyanobacteriota</taxon>
        <taxon>Cyanophyceae</taxon>
        <taxon>Oscillatoriophycideae</taxon>
        <taxon>Chroococcales</taxon>
        <taxon>Geminocystaceae</taxon>
        <taxon>Cyanobacterium</taxon>
    </lineage>
</organism>
<dbReference type="GO" id="GO:0016491">
    <property type="term" value="F:oxidoreductase activity"/>
    <property type="evidence" value="ECO:0007669"/>
    <property type="project" value="TreeGrafter"/>
</dbReference>
<dbReference type="Proteomes" id="UP000437131">
    <property type="component" value="Unassembled WGS sequence"/>
</dbReference>
<evidence type="ECO:0000256" key="1">
    <source>
        <dbReference type="ARBA" id="ARBA00022549"/>
    </source>
</evidence>
<dbReference type="SMART" id="SM00567">
    <property type="entry name" value="EZ_HEAT"/>
    <property type="match status" value="5"/>
</dbReference>
<protein>
    <submittedName>
        <fullName evidence="3">HEAT repeat domain-containing protein</fullName>
    </submittedName>
</protein>
<evidence type="ECO:0000313" key="4">
    <source>
        <dbReference type="Proteomes" id="UP000437131"/>
    </source>
</evidence>
<dbReference type="PANTHER" id="PTHR12697">
    <property type="entry name" value="PBS LYASE HEAT-LIKE PROTEIN"/>
    <property type="match status" value="1"/>
</dbReference>
<proteinExistence type="predicted"/>
<dbReference type="Gene3D" id="1.25.10.10">
    <property type="entry name" value="Leucine-rich Repeat Variant"/>
    <property type="match status" value="1"/>
</dbReference>
<evidence type="ECO:0000313" key="3">
    <source>
        <dbReference type="EMBL" id="MTF40350.1"/>
    </source>
</evidence>
<dbReference type="InterPro" id="IPR004155">
    <property type="entry name" value="PBS_lyase_HEAT"/>
</dbReference>
<reference evidence="3 4" key="1">
    <citation type="submission" date="2019-11" db="EMBL/GenBank/DDBJ databases">
        <title>Isolation of a new High Light Tolerant Cyanobacteria.</title>
        <authorList>
            <person name="Dobson Z."/>
            <person name="Vaughn N."/>
            <person name="Vaughn M."/>
            <person name="Fromme P."/>
            <person name="Mazor Y."/>
        </authorList>
    </citation>
    <scope>NUCLEOTIDE SEQUENCE [LARGE SCALE GENOMIC DNA]</scope>
    <source>
        <strain evidence="3 4">0216</strain>
    </source>
</reference>
<dbReference type="SUPFAM" id="SSF48371">
    <property type="entry name" value="ARM repeat"/>
    <property type="match status" value="1"/>
</dbReference>
<name>A0A844GW18_9CHRO</name>
<dbReference type="RefSeq" id="WP_015219950.1">
    <property type="nucleotide sequence ID" value="NZ_WMIA01000026.1"/>
</dbReference>
<dbReference type="InterPro" id="IPR016024">
    <property type="entry name" value="ARM-type_fold"/>
</dbReference>
<evidence type="ECO:0000256" key="2">
    <source>
        <dbReference type="ARBA" id="ARBA00022738"/>
    </source>
</evidence>
<dbReference type="PANTHER" id="PTHR12697:SF39">
    <property type="entry name" value="SLR1687 PROTEIN"/>
    <property type="match status" value="1"/>
</dbReference>
<accession>A0A844GW18</accession>
<dbReference type="GO" id="GO:0030089">
    <property type="term" value="C:phycobilisome"/>
    <property type="evidence" value="ECO:0007669"/>
    <property type="project" value="UniProtKB-KW"/>
</dbReference>
<keyword evidence="1" id="KW-0042">Antenna complex</keyword>